<dbReference type="PANTHER" id="PTHR30282">
    <property type="entry name" value="P-AMINOBENZOYL GLUTAMATE TRANSPORTER"/>
    <property type="match status" value="1"/>
</dbReference>
<name>A0A369Q3H7_9SPHN</name>
<dbReference type="AlphaFoldDB" id="A0A369Q3H7"/>
<organism evidence="2 3">
    <name type="scientific">Alteripontixanthobacter maritimus</name>
    <dbReference type="NCBI Taxonomy" id="2161824"/>
    <lineage>
        <taxon>Bacteria</taxon>
        <taxon>Pseudomonadati</taxon>
        <taxon>Pseudomonadota</taxon>
        <taxon>Alphaproteobacteria</taxon>
        <taxon>Sphingomonadales</taxon>
        <taxon>Erythrobacteraceae</taxon>
        <taxon>Alteripontixanthobacter</taxon>
    </lineage>
</organism>
<feature type="transmembrane region" description="Helical" evidence="1">
    <location>
        <begin position="452"/>
        <end position="470"/>
    </location>
</feature>
<dbReference type="RefSeq" id="WP_115365800.1">
    <property type="nucleotide sequence ID" value="NZ_QBKA01000002.1"/>
</dbReference>
<keyword evidence="1" id="KW-0472">Membrane</keyword>
<keyword evidence="3" id="KW-1185">Reference proteome</keyword>
<keyword evidence="1" id="KW-1133">Transmembrane helix</keyword>
<feature type="transmembrane region" description="Helical" evidence="1">
    <location>
        <begin position="482"/>
        <end position="501"/>
    </location>
</feature>
<feature type="transmembrane region" description="Helical" evidence="1">
    <location>
        <begin position="153"/>
        <end position="169"/>
    </location>
</feature>
<protein>
    <submittedName>
        <fullName evidence="2">p-aminobenzoyl-glutamate transport protein</fullName>
    </submittedName>
</protein>
<sequence length="565" mass="59558">MSDTALSGTQTQPDKNGILGWIERSGNRLPDPVFLFFWLIAILVLISIAASLLGWSAAHPTEVDPDTGTARIITAASLLNAENIQRLWVDMPTTFTHFHPLGYVLVVMLGAGVAERAGLFGTAMRAGVRNAPVFLLTPIVALIGMLGNLAADAAYVVLIPLAGIIFHAAGRHPIAGIAASFAGVSGGFSANLLPGQLDALLFGITEAAVETVFGDFTANIAGNWYFIAAMTFVFLPVIWFVTDRIIEPRLGKWNPAMAGNAVSPQQRGTDTAEAGVLGSATTDLAEDSLDDGDRQLTANEAKGLRWAGLAVLFVVGLWLFFTLGPGTPLIDEEASAEARLTPFYRSLVAGFFLLFLLAGWAYGKAAGTIGNHRDLVKMMAGAMEDLAYYLVLAFAAAHFVAMFAWSNLGLILAVQGADFLGNSGLPAWALLAAIILVSSLLNIFVGSASAKWALLSPVLVPMLMLLGISPEMATAAYRVGDGATNIITPLMVYFPLILIFCQRWQKDFGLGSLAATMLPFSIGLLLAGLAMTIGWVALDLPLGPGAGVFIEVPSTVDPVAPAQAQ</sequence>
<evidence type="ECO:0000256" key="1">
    <source>
        <dbReference type="SAM" id="Phobius"/>
    </source>
</evidence>
<feature type="transmembrane region" description="Helical" evidence="1">
    <location>
        <begin position="131"/>
        <end position="147"/>
    </location>
</feature>
<dbReference type="GO" id="GO:0015558">
    <property type="term" value="F:secondary active p-aminobenzoyl-glutamate transmembrane transporter activity"/>
    <property type="evidence" value="ECO:0007669"/>
    <property type="project" value="InterPro"/>
</dbReference>
<feature type="transmembrane region" description="Helical" evidence="1">
    <location>
        <begin position="33"/>
        <end position="55"/>
    </location>
</feature>
<feature type="transmembrane region" description="Helical" evidence="1">
    <location>
        <begin position="343"/>
        <end position="365"/>
    </location>
</feature>
<evidence type="ECO:0000313" key="2">
    <source>
        <dbReference type="EMBL" id="RDC59443.1"/>
    </source>
</evidence>
<accession>A0A369Q3H7</accession>
<comment type="caution">
    <text evidence="2">The sequence shown here is derived from an EMBL/GenBank/DDBJ whole genome shotgun (WGS) entry which is preliminary data.</text>
</comment>
<feature type="transmembrane region" description="Helical" evidence="1">
    <location>
        <begin position="304"/>
        <end position="323"/>
    </location>
</feature>
<dbReference type="Proteomes" id="UP000253727">
    <property type="component" value="Unassembled WGS sequence"/>
</dbReference>
<feature type="transmembrane region" description="Helical" evidence="1">
    <location>
        <begin position="425"/>
        <end position="445"/>
    </location>
</feature>
<proteinExistence type="predicted"/>
<dbReference type="PANTHER" id="PTHR30282:SF0">
    <property type="entry name" value="P-AMINOBENZOYL-GLUTAMATE TRANSPORT PROTEIN"/>
    <property type="match status" value="1"/>
</dbReference>
<dbReference type="OrthoDB" id="3314392at2"/>
<dbReference type="EMBL" id="QBKA01000002">
    <property type="protein sequence ID" value="RDC59443.1"/>
    <property type="molecule type" value="Genomic_DNA"/>
</dbReference>
<feature type="transmembrane region" description="Helical" evidence="1">
    <location>
        <begin position="224"/>
        <end position="242"/>
    </location>
</feature>
<feature type="transmembrane region" description="Helical" evidence="1">
    <location>
        <begin position="386"/>
        <end position="405"/>
    </location>
</feature>
<feature type="transmembrane region" description="Helical" evidence="1">
    <location>
        <begin position="513"/>
        <end position="538"/>
    </location>
</feature>
<dbReference type="InterPro" id="IPR004697">
    <property type="entry name" value="AbgT"/>
</dbReference>
<dbReference type="Pfam" id="PF03806">
    <property type="entry name" value="ABG_transport"/>
    <property type="match status" value="2"/>
</dbReference>
<evidence type="ECO:0000313" key="3">
    <source>
        <dbReference type="Proteomes" id="UP000253727"/>
    </source>
</evidence>
<reference evidence="2 3" key="1">
    <citation type="submission" date="2018-04" db="EMBL/GenBank/DDBJ databases">
        <title>Altererythrobacter sp. HME9302 genome sequencing and assembly.</title>
        <authorList>
            <person name="Kang H."/>
            <person name="Kim H."/>
            <person name="Joh K."/>
        </authorList>
    </citation>
    <scope>NUCLEOTIDE SEQUENCE [LARGE SCALE GENOMIC DNA]</scope>
    <source>
        <strain evidence="2 3">HME9302</strain>
    </source>
</reference>
<gene>
    <name evidence="2" type="ORF">HME9302_00631</name>
</gene>
<feature type="transmembrane region" description="Helical" evidence="1">
    <location>
        <begin position="101"/>
        <end position="119"/>
    </location>
</feature>
<dbReference type="GO" id="GO:1902604">
    <property type="term" value="P:p-aminobenzoyl-glutamate transmembrane transport"/>
    <property type="evidence" value="ECO:0007669"/>
    <property type="project" value="InterPro"/>
</dbReference>
<keyword evidence="1" id="KW-0812">Transmembrane</keyword>